<dbReference type="SMART" id="SM00936">
    <property type="entry name" value="PBP5_C"/>
    <property type="match status" value="1"/>
</dbReference>
<dbReference type="EC" id="3.4.16.4" evidence="4"/>
<sequence>MTLLAWMASFRSACLPRWALLVAVGVSSTLSAQAVITPPDIDASAYVLMDYNTGEILAQKNANTPLPPASLTKMMTSYLIEQRLNDNTLRENDAVLMSERAWCRGSSSQSCMYVPVNETASVIDMLRGIIIQSGNDASKAMAEHLAGDEASFADLMNEEANKLGMTQSHFVNATGMPETGHVASARDLAILARAIIKNSGDYYPLYAEPSFTYNGITQGNRNALLLTDSSVDGLKTGHTSAAGYCLAASSKREQMRLISVILGSKSAQSRADDSRALLNWGFGHFVTEIKASKGQAVTEIPVRYGTAEQVAIVTNDTLQVLTTKAAAERITTVLEVPEHIEAPIALGQPIGRLVAVMDGQAVAAVPVVASAAVTKTGWFSTLWQRLGYWLKAKLQSNDA</sequence>
<name>A0ABP3FF24_9GAMM</name>
<feature type="signal peptide" evidence="14">
    <location>
        <begin position="1"/>
        <end position="34"/>
    </location>
</feature>
<keyword evidence="11" id="KW-0961">Cell wall biogenesis/degradation</keyword>
<comment type="caution">
    <text evidence="16">The sequence shown here is derived from an EMBL/GenBank/DDBJ whole genome shotgun (WGS) entry which is preliminary data.</text>
</comment>
<evidence type="ECO:0000256" key="8">
    <source>
        <dbReference type="ARBA" id="ARBA00022801"/>
    </source>
</evidence>
<dbReference type="PANTHER" id="PTHR21581">
    <property type="entry name" value="D-ALANYL-D-ALANINE CARBOXYPEPTIDASE"/>
    <property type="match status" value="1"/>
</dbReference>
<comment type="function">
    <text evidence="1">Removes C-terminal D-alanyl residues from sugar-peptide cell wall precursors.</text>
</comment>
<dbReference type="InterPro" id="IPR037167">
    <property type="entry name" value="Peptidase_S11_C_sf"/>
</dbReference>
<comment type="similarity">
    <text evidence="3 13">Belongs to the peptidase S11 family.</text>
</comment>
<dbReference type="Proteomes" id="UP001501787">
    <property type="component" value="Unassembled WGS sequence"/>
</dbReference>
<evidence type="ECO:0000256" key="13">
    <source>
        <dbReference type="RuleBase" id="RU004016"/>
    </source>
</evidence>
<evidence type="ECO:0000256" key="12">
    <source>
        <dbReference type="ARBA" id="ARBA00034000"/>
    </source>
</evidence>
<reference evidence="17" key="1">
    <citation type="journal article" date="2019" name="Int. J. Syst. Evol. Microbiol.">
        <title>The Global Catalogue of Microorganisms (GCM) 10K type strain sequencing project: providing services to taxonomists for standard genome sequencing and annotation.</title>
        <authorList>
            <consortium name="The Broad Institute Genomics Platform"/>
            <consortium name="The Broad Institute Genome Sequencing Center for Infectious Disease"/>
            <person name="Wu L."/>
            <person name="Ma J."/>
        </authorList>
    </citation>
    <scope>NUCLEOTIDE SEQUENCE [LARGE SCALE GENOMIC DNA]</scope>
    <source>
        <strain evidence="17">JCM 16343</strain>
    </source>
</reference>
<feature type="chain" id="PRO_5046374442" description="serine-type D-Ala-D-Ala carboxypeptidase" evidence="14">
    <location>
        <begin position="35"/>
        <end position="399"/>
    </location>
</feature>
<evidence type="ECO:0000256" key="9">
    <source>
        <dbReference type="ARBA" id="ARBA00022960"/>
    </source>
</evidence>
<comment type="catalytic activity">
    <reaction evidence="12">
        <text>Preferential cleavage: (Ac)2-L-Lys-D-Ala-|-D-Ala. Also transpeptidation of peptidyl-alanyl moieties that are N-acyl substituents of D-alanine.</text>
        <dbReference type="EC" id="3.4.16.4"/>
    </reaction>
</comment>
<comment type="pathway">
    <text evidence="2">Cell wall biogenesis; peptidoglycan biosynthesis.</text>
</comment>
<keyword evidence="6" id="KW-0645">Protease</keyword>
<keyword evidence="9" id="KW-0133">Cell shape</keyword>
<protein>
    <recommendedName>
        <fullName evidence="4">serine-type D-Ala-D-Ala carboxypeptidase</fullName>
        <ecNumber evidence="4">3.4.16.4</ecNumber>
    </recommendedName>
</protein>
<dbReference type="InterPro" id="IPR015956">
    <property type="entry name" value="Peniciliin-bd_prot_C_sf"/>
</dbReference>
<keyword evidence="8" id="KW-0378">Hydrolase</keyword>
<proteinExistence type="inferred from homology"/>
<evidence type="ECO:0000256" key="11">
    <source>
        <dbReference type="ARBA" id="ARBA00023316"/>
    </source>
</evidence>
<evidence type="ECO:0000256" key="2">
    <source>
        <dbReference type="ARBA" id="ARBA00004752"/>
    </source>
</evidence>
<dbReference type="Gene3D" id="3.40.710.10">
    <property type="entry name" value="DD-peptidase/beta-lactamase superfamily"/>
    <property type="match status" value="1"/>
</dbReference>
<dbReference type="Gene3D" id="2.60.410.10">
    <property type="entry name" value="D-Ala-D-Ala carboxypeptidase, C-terminal domain"/>
    <property type="match status" value="1"/>
</dbReference>
<keyword evidence="7 14" id="KW-0732">Signal</keyword>
<dbReference type="EMBL" id="BAAAFR010000001">
    <property type="protein sequence ID" value="GAA0313186.1"/>
    <property type="molecule type" value="Genomic_DNA"/>
</dbReference>
<keyword evidence="17" id="KW-1185">Reference proteome</keyword>
<evidence type="ECO:0000256" key="4">
    <source>
        <dbReference type="ARBA" id="ARBA00012448"/>
    </source>
</evidence>
<evidence type="ECO:0000256" key="14">
    <source>
        <dbReference type="SAM" id="SignalP"/>
    </source>
</evidence>
<evidence type="ECO:0000256" key="6">
    <source>
        <dbReference type="ARBA" id="ARBA00022670"/>
    </source>
</evidence>
<dbReference type="PRINTS" id="PR00725">
    <property type="entry name" value="DADACBPTASE1"/>
</dbReference>
<accession>A0ABP3FF24</accession>
<gene>
    <name evidence="16" type="primary">dacC</name>
    <name evidence="16" type="ORF">GCM10009129_08110</name>
</gene>
<dbReference type="InterPro" id="IPR018044">
    <property type="entry name" value="Peptidase_S11"/>
</dbReference>
<dbReference type="InterPro" id="IPR012907">
    <property type="entry name" value="Peptidase_S11_C"/>
</dbReference>
<dbReference type="SUPFAM" id="SSF69189">
    <property type="entry name" value="Penicillin-binding protein associated domain"/>
    <property type="match status" value="1"/>
</dbReference>
<dbReference type="Pfam" id="PF07943">
    <property type="entry name" value="PBP5_C"/>
    <property type="match status" value="1"/>
</dbReference>
<evidence type="ECO:0000313" key="16">
    <source>
        <dbReference type="EMBL" id="GAA0313186.1"/>
    </source>
</evidence>
<evidence type="ECO:0000256" key="7">
    <source>
        <dbReference type="ARBA" id="ARBA00022729"/>
    </source>
</evidence>
<dbReference type="InterPro" id="IPR001967">
    <property type="entry name" value="Peptidase_S11_N"/>
</dbReference>
<dbReference type="GO" id="GO:0004180">
    <property type="term" value="F:carboxypeptidase activity"/>
    <property type="evidence" value="ECO:0007669"/>
    <property type="project" value="UniProtKB-KW"/>
</dbReference>
<dbReference type="InterPro" id="IPR012338">
    <property type="entry name" value="Beta-lactam/transpept-like"/>
</dbReference>
<keyword evidence="10" id="KW-0573">Peptidoglycan synthesis</keyword>
<evidence type="ECO:0000256" key="5">
    <source>
        <dbReference type="ARBA" id="ARBA00022645"/>
    </source>
</evidence>
<dbReference type="SUPFAM" id="SSF56601">
    <property type="entry name" value="beta-lactamase/transpeptidase-like"/>
    <property type="match status" value="1"/>
</dbReference>
<feature type="domain" description="Peptidase S11 D-Ala-D-Ala carboxypeptidase A C-terminal" evidence="15">
    <location>
        <begin position="285"/>
        <end position="375"/>
    </location>
</feature>
<evidence type="ECO:0000256" key="1">
    <source>
        <dbReference type="ARBA" id="ARBA00003217"/>
    </source>
</evidence>
<organism evidence="16 17">
    <name type="scientific">Psychrobacter aestuarii</name>
    <dbReference type="NCBI Taxonomy" id="556327"/>
    <lineage>
        <taxon>Bacteria</taxon>
        <taxon>Pseudomonadati</taxon>
        <taxon>Pseudomonadota</taxon>
        <taxon>Gammaproteobacteria</taxon>
        <taxon>Moraxellales</taxon>
        <taxon>Moraxellaceae</taxon>
        <taxon>Psychrobacter</taxon>
    </lineage>
</organism>
<evidence type="ECO:0000313" key="17">
    <source>
        <dbReference type="Proteomes" id="UP001501787"/>
    </source>
</evidence>
<keyword evidence="5 16" id="KW-0121">Carboxypeptidase</keyword>
<evidence type="ECO:0000256" key="10">
    <source>
        <dbReference type="ARBA" id="ARBA00022984"/>
    </source>
</evidence>
<evidence type="ECO:0000256" key="3">
    <source>
        <dbReference type="ARBA" id="ARBA00007164"/>
    </source>
</evidence>
<evidence type="ECO:0000259" key="15">
    <source>
        <dbReference type="SMART" id="SM00936"/>
    </source>
</evidence>
<dbReference type="PANTHER" id="PTHR21581:SF6">
    <property type="entry name" value="TRAFFICKING PROTEIN PARTICLE COMPLEX SUBUNIT 12"/>
    <property type="match status" value="1"/>
</dbReference>
<dbReference type="Pfam" id="PF00768">
    <property type="entry name" value="Peptidase_S11"/>
    <property type="match status" value="1"/>
</dbReference>